<dbReference type="Proteomes" id="UP000812440">
    <property type="component" value="Chromosome 1"/>
</dbReference>
<accession>A0A8T2KFQ3</accession>
<name>A0A8T2KFQ3_9PIPI</name>
<proteinExistence type="predicted"/>
<gene>
    <name evidence="1" type="ORF">GDO86_000864</name>
</gene>
<organism evidence="1 2">
    <name type="scientific">Hymenochirus boettgeri</name>
    <name type="common">Congo dwarf clawed frog</name>
    <dbReference type="NCBI Taxonomy" id="247094"/>
    <lineage>
        <taxon>Eukaryota</taxon>
        <taxon>Metazoa</taxon>
        <taxon>Chordata</taxon>
        <taxon>Craniata</taxon>
        <taxon>Vertebrata</taxon>
        <taxon>Euteleostomi</taxon>
        <taxon>Amphibia</taxon>
        <taxon>Batrachia</taxon>
        <taxon>Anura</taxon>
        <taxon>Pipoidea</taxon>
        <taxon>Pipidae</taxon>
        <taxon>Pipinae</taxon>
        <taxon>Hymenochirus</taxon>
    </lineage>
</organism>
<sequence length="80" mass="9358">MCASKLGSRWKNVFGAAKLHFVFKMCSLRRKVQCNFLMQEIAKVTILCRSEDIYNTETSHQLKDVQLKKCYQGPVIYRLI</sequence>
<protein>
    <submittedName>
        <fullName evidence="1">Uncharacterized protein</fullName>
    </submittedName>
</protein>
<keyword evidence="2" id="KW-1185">Reference proteome</keyword>
<comment type="caution">
    <text evidence="1">The sequence shown here is derived from an EMBL/GenBank/DDBJ whole genome shotgun (WGS) entry which is preliminary data.</text>
</comment>
<reference evidence="1" key="1">
    <citation type="thesis" date="2020" institute="ProQuest LLC" country="789 East Eisenhower Parkway, Ann Arbor, MI, USA">
        <title>Comparative Genomics and Chromosome Evolution.</title>
        <authorList>
            <person name="Mudd A.B."/>
        </authorList>
    </citation>
    <scope>NUCLEOTIDE SEQUENCE</scope>
    <source>
        <strain evidence="1">Female2</strain>
        <tissue evidence="1">Blood</tissue>
    </source>
</reference>
<evidence type="ECO:0000313" key="2">
    <source>
        <dbReference type="Proteomes" id="UP000812440"/>
    </source>
</evidence>
<dbReference type="AlphaFoldDB" id="A0A8T2KFQ3"/>
<evidence type="ECO:0000313" key="1">
    <source>
        <dbReference type="EMBL" id="KAG8454400.1"/>
    </source>
</evidence>
<dbReference type="EMBL" id="JAACNH010000001">
    <property type="protein sequence ID" value="KAG8454400.1"/>
    <property type="molecule type" value="Genomic_DNA"/>
</dbReference>